<reference evidence="2 3" key="1">
    <citation type="submission" date="2018-04" db="EMBL/GenBank/DDBJ databases">
        <title>Genomic Encyclopedia of Type Strains, Phase III (KMG-III): the genomes of soil and plant-associated and newly described type strains.</title>
        <authorList>
            <person name="Whitman W."/>
        </authorList>
    </citation>
    <scope>NUCLEOTIDE SEQUENCE [LARGE SCALE GENOMIC DNA]</scope>
    <source>
        <strain evidence="2 3">MA-olki</strain>
    </source>
</reference>
<keyword evidence="1" id="KW-1133">Transmembrane helix</keyword>
<keyword evidence="1" id="KW-0472">Membrane</keyword>
<comment type="caution">
    <text evidence="2">The sequence shown here is derived from an EMBL/GenBank/DDBJ whole genome shotgun (WGS) entry which is preliminary data.</text>
</comment>
<dbReference type="AlphaFoldDB" id="A0A2T5UCC1"/>
<evidence type="ECO:0000313" key="3">
    <source>
        <dbReference type="Proteomes" id="UP000244013"/>
    </source>
</evidence>
<keyword evidence="1" id="KW-0812">Transmembrane</keyword>
<evidence type="ECO:0008006" key="4">
    <source>
        <dbReference type="Google" id="ProtNLM"/>
    </source>
</evidence>
<feature type="transmembrane region" description="Helical" evidence="1">
    <location>
        <begin position="339"/>
        <end position="357"/>
    </location>
</feature>
<name>A0A2T5UCC1_9SPHN</name>
<dbReference type="RefSeq" id="WP_107952201.1">
    <property type="nucleotide sequence ID" value="NZ_QAYE01000001.1"/>
</dbReference>
<evidence type="ECO:0000256" key="1">
    <source>
        <dbReference type="SAM" id="Phobius"/>
    </source>
</evidence>
<dbReference type="OrthoDB" id="8266279at2"/>
<accession>A0A2T5UCC1</accession>
<sequence>MKTRRGAPLWTVRATRFAGMPSAQARIGLVLFLVFLVACLSAIVSPGPRPSVDAGASTSIASDAPPPGRTDLLLYDTIVAGVRGGSPYYAVAAETQRMDHYPLKPFFAVRLPTLAVVQAALPSILVNLLLLSLCVGTILAWVTRLRPEMTGLVPLGVAGLLVVAGLSVNLDPSFVVFHEVWAGPLIALSLALRRPSHWLPAVAFGLSAMLIRETALLYVAIMAVFAWLEGERRETLGWLGAIGVFAVVLAAHAHAVSLVSGPLDRVSQGWSGLEGFGFYVRLATISSGLDILPQWLASLVLGTALFGWLAWRDAVATRALVVFAAYAALISLFARSDNFYWALMTTPVLLVGLVFAVDGLRDMIAAASDTRRITVTRVIR</sequence>
<dbReference type="Proteomes" id="UP000244013">
    <property type="component" value="Unassembled WGS sequence"/>
</dbReference>
<proteinExistence type="predicted"/>
<feature type="transmembrane region" description="Helical" evidence="1">
    <location>
        <begin position="198"/>
        <end position="228"/>
    </location>
</feature>
<gene>
    <name evidence="2" type="ORF">C8J25_101681</name>
</gene>
<feature type="transmembrane region" description="Helical" evidence="1">
    <location>
        <begin position="235"/>
        <end position="255"/>
    </location>
</feature>
<organism evidence="2 3">
    <name type="scientific">Sphingomonas faeni</name>
    <dbReference type="NCBI Taxonomy" id="185950"/>
    <lineage>
        <taxon>Bacteria</taxon>
        <taxon>Pseudomonadati</taxon>
        <taxon>Pseudomonadota</taxon>
        <taxon>Alphaproteobacteria</taxon>
        <taxon>Sphingomonadales</taxon>
        <taxon>Sphingomonadaceae</taxon>
        <taxon>Sphingomonas</taxon>
    </lineage>
</organism>
<feature type="transmembrane region" description="Helical" evidence="1">
    <location>
        <begin position="315"/>
        <end position="333"/>
    </location>
</feature>
<feature type="transmembrane region" description="Helical" evidence="1">
    <location>
        <begin position="119"/>
        <end position="142"/>
    </location>
</feature>
<feature type="transmembrane region" description="Helical" evidence="1">
    <location>
        <begin position="291"/>
        <end position="310"/>
    </location>
</feature>
<protein>
    <recommendedName>
        <fullName evidence="4">Dolichyl-phosphate-mannose-protein mannosyltransferase</fullName>
    </recommendedName>
</protein>
<dbReference type="EMBL" id="QAYE01000001">
    <property type="protein sequence ID" value="PTW49175.1"/>
    <property type="molecule type" value="Genomic_DNA"/>
</dbReference>
<dbReference type="GeneID" id="91004762"/>
<feature type="transmembrane region" description="Helical" evidence="1">
    <location>
        <begin position="149"/>
        <end position="168"/>
    </location>
</feature>
<evidence type="ECO:0000313" key="2">
    <source>
        <dbReference type="EMBL" id="PTW49175.1"/>
    </source>
</evidence>